<dbReference type="STRING" id="29341.RSJ17_14555"/>
<keyword evidence="2" id="KW-1185">Reference proteome</keyword>
<dbReference type="OrthoDB" id="1926775at2"/>
<dbReference type="EMBL" id="AYSO01000015">
    <property type="protein sequence ID" value="KIE46966.1"/>
    <property type="molecule type" value="Genomic_DNA"/>
</dbReference>
<dbReference type="RefSeq" id="WP_039631908.1">
    <property type="nucleotide sequence ID" value="NZ_AYSO01000015.1"/>
</dbReference>
<name>A0A0C1R950_9CLOT</name>
<accession>A0A0C1R950</accession>
<evidence type="ECO:0000313" key="1">
    <source>
        <dbReference type="EMBL" id="KIE46966.1"/>
    </source>
</evidence>
<dbReference type="AlphaFoldDB" id="A0A0C1R950"/>
<sequence length="133" mass="15435">MEFNLQLKYDDGINTGAIITNYKPPVPAQTRKGNKSLTGYTVFQLPVKSDTLIKFSVAFETHTLEQIKRFKEFRNKYTERFIFIDEFGTEYRGYFQGNFDIDTPIEGDIYYMSIEMLCPCPITGWEKGLDNGL</sequence>
<gene>
    <name evidence="1" type="ORF">U732_1127</name>
</gene>
<proteinExistence type="predicted"/>
<protein>
    <submittedName>
        <fullName evidence="1">Uncharacterized protein</fullName>
    </submittedName>
</protein>
<organism evidence="1 2">
    <name type="scientific">Clostridium argentinense CDC 2741</name>
    <dbReference type="NCBI Taxonomy" id="1418104"/>
    <lineage>
        <taxon>Bacteria</taxon>
        <taxon>Bacillati</taxon>
        <taxon>Bacillota</taxon>
        <taxon>Clostridia</taxon>
        <taxon>Eubacteriales</taxon>
        <taxon>Clostridiaceae</taxon>
        <taxon>Clostridium</taxon>
    </lineage>
</organism>
<reference evidence="1 2" key="1">
    <citation type="journal article" date="2015" name="Infect. Genet. Evol.">
        <title>Genomic sequences of six botulinum neurotoxin-producing strains representing three clostridial species illustrate the mobility and diversity of botulinum neurotoxin genes.</title>
        <authorList>
            <person name="Smith T.J."/>
            <person name="Hill K.K."/>
            <person name="Xie G."/>
            <person name="Foley B.T."/>
            <person name="Williamson C.H."/>
            <person name="Foster J.T."/>
            <person name="Johnson S.L."/>
            <person name="Chertkov O."/>
            <person name="Teshima H."/>
            <person name="Gibbons H.S."/>
            <person name="Johnsky L.A."/>
            <person name="Karavis M.A."/>
            <person name="Smith L.A."/>
        </authorList>
    </citation>
    <scope>NUCLEOTIDE SEQUENCE [LARGE SCALE GENOMIC DNA]</scope>
    <source>
        <strain evidence="1 2">CDC 2741</strain>
    </source>
</reference>
<comment type="caution">
    <text evidence="1">The sequence shown here is derived from an EMBL/GenBank/DDBJ whole genome shotgun (WGS) entry which is preliminary data.</text>
</comment>
<evidence type="ECO:0000313" key="2">
    <source>
        <dbReference type="Proteomes" id="UP000031366"/>
    </source>
</evidence>
<dbReference type="Proteomes" id="UP000031366">
    <property type="component" value="Unassembled WGS sequence"/>
</dbReference>